<dbReference type="InterPro" id="IPR003439">
    <property type="entry name" value="ABC_transporter-like_ATP-bd"/>
</dbReference>
<keyword evidence="3" id="KW-1003">Cell membrane</keyword>
<dbReference type="Pfam" id="PF00005">
    <property type="entry name" value="ABC_tran"/>
    <property type="match status" value="1"/>
</dbReference>
<evidence type="ECO:0000313" key="14">
    <source>
        <dbReference type="Proteomes" id="UP000198967"/>
    </source>
</evidence>
<dbReference type="CDD" id="cd07346">
    <property type="entry name" value="ABC_6TM_exporters"/>
    <property type="match status" value="1"/>
</dbReference>
<dbReference type="STRING" id="366584.SAMN05216377_114113"/>
<proteinExistence type="predicted"/>
<evidence type="ECO:0000256" key="8">
    <source>
        <dbReference type="ARBA" id="ARBA00022989"/>
    </source>
</evidence>
<sequence length="573" mass="59206">MSTRLPLATAGQVRRAIGGYLRSRRALAVSTVLLAALASLSGLVAPWAIGLIVDAVLRGTTTAEIVELVVLVAGAGVLSAVLTAISAALVARIGQRVLARMREDTVGTALRLPANELEESGRGDLLSRVGDDVAVISEVITALLAPWVGAALTVGLTMVGLFALDPWLAVAGLTAIPVYGFAIRWYLPRAAERYAAERAAFGDRAEALVSSLEGLPTVHAYGAEDQHVARITESSEQARAISKSVLWFATAWGKWMNIAELVGLTAIIGVGFALVSTEAATVGAVTAAALYFHRLFNPLGLIIMSFDEIQSAFASLQRIVGVIVTEVPAVDPAPRPNGSVTASGITHRYGADPVVRDVSVALAPGETVALVGASGAGKSTLAVILAGLTDPSAGTVHVGGEPVSRFRADGSVVLVSQEAHVFAGPLAEDLRLARADATDAEIEKALATVGADWVSALPSGLRTVVGELGHALSAEQAAQVALARALLADPVVLLLDEATAEAGSRDASRLEDGAAAVLAGRTGLVVAHRLRQASTADRILVMDAGEIVESGTHAELLAADGHYARLWRAWRGE</sequence>
<dbReference type="GO" id="GO:0005524">
    <property type="term" value="F:ATP binding"/>
    <property type="evidence" value="ECO:0007669"/>
    <property type="project" value="UniProtKB-KW"/>
</dbReference>
<feature type="domain" description="ABC transmembrane type-1" evidence="12">
    <location>
        <begin position="32"/>
        <end position="311"/>
    </location>
</feature>
<dbReference type="Pfam" id="PF00664">
    <property type="entry name" value="ABC_membrane"/>
    <property type="match status" value="1"/>
</dbReference>
<feature type="transmembrane region" description="Helical" evidence="10">
    <location>
        <begin position="167"/>
        <end position="187"/>
    </location>
</feature>
<dbReference type="PROSITE" id="PS50893">
    <property type="entry name" value="ABC_TRANSPORTER_2"/>
    <property type="match status" value="1"/>
</dbReference>
<gene>
    <name evidence="13" type="ORF">SAMN05216377_114113</name>
</gene>
<keyword evidence="9 10" id="KW-0472">Membrane</keyword>
<dbReference type="OrthoDB" id="9806127at2"/>
<evidence type="ECO:0000313" key="13">
    <source>
        <dbReference type="EMBL" id="SDG70929.1"/>
    </source>
</evidence>
<keyword evidence="2" id="KW-0813">Transport</keyword>
<comment type="subcellular location">
    <subcellularLocation>
        <location evidence="1">Cell membrane</location>
        <topology evidence="1">Multi-pass membrane protein</topology>
    </subcellularLocation>
</comment>
<feature type="transmembrane region" description="Helical" evidence="10">
    <location>
        <begin position="26"/>
        <end position="49"/>
    </location>
</feature>
<feature type="transmembrane region" description="Helical" evidence="10">
    <location>
        <begin position="261"/>
        <end position="292"/>
    </location>
</feature>
<dbReference type="GO" id="GO:0015421">
    <property type="term" value="F:ABC-type oligopeptide transporter activity"/>
    <property type="evidence" value="ECO:0007669"/>
    <property type="project" value="TreeGrafter"/>
</dbReference>
<keyword evidence="5 10" id="KW-0812">Transmembrane</keyword>
<evidence type="ECO:0000256" key="1">
    <source>
        <dbReference type="ARBA" id="ARBA00004651"/>
    </source>
</evidence>
<evidence type="ECO:0000256" key="7">
    <source>
        <dbReference type="ARBA" id="ARBA00022840"/>
    </source>
</evidence>
<evidence type="ECO:0000256" key="5">
    <source>
        <dbReference type="ARBA" id="ARBA00022692"/>
    </source>
</evidence>
<keyword evidence="7 13" id="KW-0067">ATP-binding</keyword>
<dbReference type="InterPro" id="IPR011527">
    <property type="entry name" value="ABC1_TM_dom"/>
</dbReference>
<dbReference type="InterPro" id="IPR036640">
    <property type="entry name" value="ABC1_TM_sf"/>
</dbReference>
<dbReference type="GO" id="GO:0016887">
    <property type="term" value="F:ATP hydrolysis activity"/>
    <property type="evidence" value="ECO:0007669"/>
    <property type="project" value="InterPro"/>
</dbReference>
<keyword evidence="8 10" id="KW-1133">Transmembrane helix</keyword>
<dbReference type="PANTHER" id="PTHR43394:SF1">
    <property type="entry name" value="ATP-BINDING CASSETTE SUB-FAMILY B MEMBER 10, MITOCHONDRIAL"/>
    <property type="match status" value="1"/>
</dbReference>
<keyword evidence="6" id="KW-0547">Nucleotide-binding</keyword>
<evidence type="ECO:0000256" key="3">
    <source>
        <dbReference type="ARBA" id="ARBA00022475"/>
    </source>
</evidence>
<dbReference type="PROSITE" id="PS50929">
    <property type="entry name" value="ABC_TM1F"/>
    <property type="match status" value="1"/>
</dbReference>
<evidence type="ECO:0000256" key="2">
    <source>
        <dbReference type="ARBA" id="ARBA00022448"/>
    </source>
</evidence>
<dbReference type="Gene3D" id="1.20.1560.10">
    <property type="entry name" value="ABC transporter type 1, transmembrane domain"/>
    <property type="match status" value="1"/>
</dbReference>
<evidence type="ECO:0000259" key="11">
    <source>
        <dbReference type="PROSITE" id="PS50893"/>
    </source>
</evidence>
<dbReference type="GO" id="GO:0005886">
    <property type="term" value="C:plasma membrane"/>
    <property type="evidence" value="ECO:0007669"/>
    <property type="project" value="UniProtKB-SubCell"/>
</dbReference>
<organism evidence="13 14">
    <name type="scientific">Pseudonocardia oroxyli</name>
    <dbReference type="NCBI Taxonomy" id="366584"/>
    <lineage>
        <taxon>Bacteria</taxon>
        <taxon>Bacillati</taxon>
        <taxon>Actinomycetota</taxon>
        <taxon>Actinomycetes</taxon>
        <taxon>Pseudonocardiales</taxon>
        <taxon>Pseudonocardiaceae</taxon>
        <taxon>Pseudonocardia</taxon>
    </lineage>
</organism>
<protein>
    <submittedName>
        <fullName evidence="13">ATP-binding cassette, subfamily C</fullName>
    </submittedName>
</protein>
<dbReference type="AlphaFoldDB" id="A0A1G7WGR9"/>
<dbReference type="SUPFAM" id="SSF90123">
    <property type="entry name" value="ABC transporter transmembrane region"/>
    <property type="match status" value="1"/>
</dbReference>
<dbReference type="PANTHER" id="PTHR43394">
    <property type="entry name" value="ATP-DEPENDENT PERMEASE MDL1, MITOCHONDRIAL"/>
    <property type="match status" value="1"/>
</dbReference>
<feature type="transmembrane region" description="Helical" evidence="10">
    <location>
        <begin position="69"/>
        <end position="91"/>
    </location>
</feature>
<evidence type="ECO:0000256" key="4">
    <source>
        <dbReference type="ARBA" id="ARBA00022519"/>
    </source>
</evidence>
<name>A0A1G7WGR9_PSEOR</name>
<accession>A0A1G7WGR9</accession>
<evidence type="ECO:0000256" key="9">
    <source>
        <dbReference type="ARBA" id="ARBA00023136"/>
    </source>
</evidence>
<evidence type="ECO:0000256" key="6">
    <source>
        <dbReference type="ARBA" id="ARBA00022741"/>
    </source>
</evidence>
<dbReference type="RefSeq" id="WP_093087684.1">
    <property type="nucleotide sequence ID" value="NZ_FNBE01000014.1"/>
</dbReference>
<dbReference type="InterPro" id="IPR039421">
    <property type="entry name" value="Type_1_exporter"/>
</dbReference>
<reference evidence="13 14" key="1">
    <citation type="submission" date="2016-10" db="EMBL/GenBank/DDBJ databases">
        <authorList>
            <person name="de Groot N.N."/>
        </authorList>
    </citation>
    <scope>NUCLEOTIDE SEQUENCE [LARGE SCALE GENOMIC DNA]</scope>
    <source>
        <strain evidence="13 14">CGMCC 4.3143</strain>
    </source>
</reference>
<dbReference type="Gene3D" id="3.40.50.300">
    <property type="entry name" value="P-loop containing nucleotide triphosphate hydrolases"/>
    <property type="match status" value="1"/>
</dbReference>
<dbReference type="EMBL" id="FNBE01000014">
    <property type="protein sequence ID" value="SDG70929.1"/>
    <property type="molecule type" value="Genomic_DNA"/>
</dbReference>
<keyword evidence="4" id="KW-0997">Cell inner membrane</keyword>
<dbReference type="InterPro" id="IPR027417">
    <property type="entry name" value="P-loop_NTPase"/>
</dbReference>
<dbReference type="SUPFAM" id="SSF52540">
    <property type="entry name" value="P-loop containing nucleoside triphosphate hydrolases"/>
    <property type="match status" value="1"/>
</dbReference>
<dbReference type="FunFam" id="3.40.50.300:FF:001001">
    <property type="entry name" value="Multidrug ABC transporter ATP-binding protein"/>
    <property type="match status" value="1"/>
</dbReference>
<dbReference type="Proteomes" id="UP000198967">
    <property type="component" value="Unassembled WGS sequence"/>
</dbReference>
<dbReference type="SMART" id="SM00382">
    <property type="entry name" value="AAA"/>
    <property type="match status" value="1"/>
</dbReference>
<evidence type="ECO:0000259" key="12">
    <source>
        <dbReference type="PROSITE" id="PS50929"/>
    </source>
</evidence>
<evidence type="ECO:0000256" key="10">
    <source>
        <dbReference type="SAM" id="Phobius"/>
    </source>
</evidence>
<keyword evidence="14" id="KW-1185">Reference proteome</keyword>
<feature type="domain" description="ABC transporter" evidence="11">
    <location>
        <begin position="340"/>
        <end position="569"/>
    </location>
</feature>
<feature type="transmembrane region" description="Helical" evidence="10">
    <location>
        <begin position="135"/>
        <end position="161"/>
    </location>
</feature>
<dbReference type="InterPro" id="IPR003593">
    <property type="entry name" value="AAA+_ATPase"/>
</dbReference>